<dbReference type="PANTHER" id="PTHR15425">
    <property type="entry name" value="CD160 ANTIGEN"/>
    <property type="match status" value="1"/>
</dbReference>
<dbReference type="OMA" id="HLQGHFF"/>
<name>A0A671FN44_RHIFE</name>
<dbReference type="InParanoid" id="A0A671FN44"/>
<proteinExistence type="predicted"/>
<reference evidence="2 3" key="1">
    <citation type="journal article" date="2015" name="Annu Rev Anim Biosci">
        <title>The Genome 10K Project: a way forward.</title>
        <authorList>
            <person name="Koepfli K.P."/>
            <person name="Paten B."/>
            <person name="O'Brien S.J."/>
            <person name="Koepfli K.P."/>
            <person name="Paten B."/>
            <person name="Antunes A."/>
            <person name="Belov K."/>
            <person name="Bustamante C."/>
            <person name="Castoe T.A."/>
            <person name="Clawson H."/>
            <person name="Crawford A.J."/>
            <person name="Diekhans M."/>
            <person name="Distel D."/>
            <person name="Durbin R."/>
            <person name="Earl D."/>
            <person name="Fujita M.K."/>
            <person name="Gamble T."/>
            <person name="Georges A."/>
            <person name="Gemmell N."/>
            <person name="Gilbert M.T."/>
            <person name="Graves J.M."/>
            <person name="Green R.E."/>
            <person name="Hickey G."/>
            <person name="Jarvis E.D."/>
            <person name="Johnson W."/>
            <person name="Komissarov A."/>
            <person name="Korf I."/>
            <person name="Kuhn R."/>
            <person name="Larkin D.M."/>
            <person name="Lewin H."/>
            <person name="Lopez J.V."/>
            <person name="Ma J."/>
            <person name="Marques-Bonet T."/>
            <person name="Miller W."/>
            <person name="Murphy R."/>
            <person name="Pevzner P."/>
            <person name="Shapiro B."/>
            <person name="Steiner C."/>
            <person name="Tamazian G."/>
            <person name="Venkatesh B."/>
            <person name="Wang J."/>
            <person name="Wayne R."/>
            <person name="Wiley E."/>
            <person name="Yang H."/>
            <person name="Zhang G."/>
            <person name="Haussler D."/>
            <person name="Ryder O."/>
            <person name="O'Brien S.J."/>
        </authorList>
    </citation>
    <scope>NUCLEOTIDE SEQUENCE</scope>
</reference>
<dbReference type="GO" id="GO:0032394">
    <property type="term" value="F:MHC class Ib receptor activity"/>
    <property type="evidence" value="ECO:0007669"/>
    <property type="project" value="Ensembl"/>
</dbReference>
<dbReference type="GO" id="GO:0002857">
    <property type="term" value="P:positive regulation of natural killer cell mediated immune response to tumor cell"/>
    <property type="evidence" value="ECO:0007669"/>
    <property type="project" value="Ensembl"/>
</dbReference>
<dbReference type="AlphaFoldDB" id="A0A671FN44"/>
<dbReference type="GeneTree" id="ENSGT00390000007258"/>
<reference evidence="2" key="4">
    <citation type="submission" date="2025-08" db="UniProtKB">
        <authorList>
            <consortium name="Ensembl"/>
        </authorList>
    </citation>
    <scope>IDENTIFICATION</scope>
</reference>
<dbReference type="GO" id="GO:0045954">
    <property type="term" value="P:positive regulation of natural killer cell mediated cytotoxicity"/>
    <property type="evidence" value="ECO:0007669"/>
    <property type="project" value="Ensembl"/>
</dbReference>
<dbReference type="GO" id="GO:0031295">
    <property type="term" value="P:T cell costimulation"/>
    <property type="evidence" value="ECO:0007669"/>
    <property type="project" value="Ensembl"/>
</dbReference>
<dbReference type="GO" id="GO:0002729">
    <property type="term" value="P:positive regulation of natural killer cell cytokine production"/>
    <property type="evidence" value="ECO:0007669"/>
    <property type="project" value="Ensembl"/>
</dbReference>
<dbReference type="GO" id="GO:1905675">
    <property type="term" value="P:negative regulation of adaptive immune memory response"/>
    <property type="evidence" value="ECO:0007669"/>
    <property type="project" value="Ensembl"/>
</dbReference>
<evidence type="ECO:0000256" key="1">
    <source>
        <dbReference type="SAM" id="SignalP"/>
    </source>
</evidence>
<dbReference type="GO" id="GO:0032397">
    <property type="term" value="F:activating MHC class I receptor activity"/>
    <property type="evidence" value="ECO:0007669"/>
    <property type="project" value="Ensembl"/>
</dbReference>
<accession>A0A671FN44</accession>
<dbReference type="InterPro" id="IPR013783">
    <property type="entry name" value="Ig-like_fold"/>
</dbReference>
<dbReference type="PANTHER" id="PTHR15425:SF0">
    <property type="entry name" value="CD160 ANTIGEN"/>
    <property type="match status" value="1"/>
</dbReference>
<dbReference type="GO" id="GO:0050829">
    <property type="term" value="P:defense response to Gram-negative bacterium"/>
    <property type="evidence" value="ECO:0007669"/>
    <property type="project" value="Ensembl"/>
</dbReference>
<reference evidence="2" key="5">
    <citation type="submission" date="2025-09" db="UniProtKB">
        <authorList>
            <consortium name="Ensembl"/>
        </authorList>
    </citation>
    <scope>IDENTIFICATION</scope>
</reference>
<dbReference type="InterPro" id="IPR042385">
    <property type="entry name" value="CD160"/>
</dbReference>
<dbReference type="GO" id="GO:0043491">
    <property type="term" value="P:phosphatidylinositol 3-kinase/protein kinase B signal transduction"/>
    <property type="evidence" value="ECO:0007669"/>
    <property type="project" value="Ensembl"/>
</dbReference>
<reference evidence="2 3" key="2">
    <citation type="journal article" date="2018" name="Annu Rev Anim Biosci">
        <title>Bat Biology, Genomes, and the Bat1K Project: To Generate Chromosome-Level Genomes for All Living Bat Species.</title>
        <authorList>
            <person name="Teeling E.C."/>
            <person name="Vernes S.C."/>
            <person name="Davalos L.M."/>
            <person name="Ray D.A."/>
            <person name="Gilbert M.T.P."/>
            <person name="Myers E."/>
        </authorList>
    </citation>
    <scope>NUCLEOTIDE SEQUENCE</scope>
</reference>
<dbReference type="Ensembl" id="ENSRFET00010029309.1">
    <property type="protein sequence ID" value="ENSRFEP00010026975.1"/>
    <property type="gene ID" value="ENSRFEG00010017930.1"/>
</dbReference>
<dbReference type="Gene3D" id="2.60.40.10">
    <property type="entry name" value="Immunoglobulins"/>
    <property type="match status" value="1"/>
</dbReference>
<dbReference type="GO" id="GO:0005102">
    <property type="term" value="F:signaling receptor binding"/>
    <property type="evidence" value="ECO:0007669"/>
    <property type="project" value="Ensembl"/>
</dbReference>
<feature type="chain" id="PRO_5025456740" evidence="1">
    <location>
        <begin position="25"/>
        <end position="181"/>
    </location>
</feature>
<protein>
    <submittedName>
        <fullName evidence="2">CD160 molecule</fullName>
    </submittedName>
</protein>
<keyword evidence="1" id="KW-0732">Signal</keyword>
<organism evidence="2 3">
    <name type="scientific">Rhinolophus ferrumequinum</name>
    <name type="common">Greater horseshoe bat</name>
    <dbReference type="NCBI Taxonomy" id="59479"/>
    <lineage>
        <taxon>Eukaryota</taxon>
        <taxon>Metazoa</taxon>
        <taxon>Chordata</taxon>
        <taxon>Craniata</taxon>
        <taxon>Vertebrata</taxon>
        <taxon>Euteleostomi</taxon>
        <taxon>Mammalia</taxon>
        <taxon>Eutheria</taxon>
        <taxon>Laurasiatheria</taxon>
        <taxon>Chiroptera</taxon>
        <taxon>Yinpterochiroptera</taxon>
        <taxon>Rhinolophoidea</taxon>
        <taxon>Rhinolophidae</taxon>
        <taxon>Rhinolophinae</taxon>
        <taxon>Rhinolophus</taxon>
    </lineage>
</organism>
<gene>
    <name evidence="2" type="primary">CD160</name>
</gene>
<dbReference type="GO" id="GO:1900280">
    <property type="term" value="P:negative regulation of CD4-positive, alpha-beta T cell costimulation"/>
    <property type="evidence" value="ECO:0007669"/>
    <property type="project" value="Ensembl"/>
</dbReference>
<keyword evidence="3" id="KW-1185">Reference proteome</keyword>
<dbReference type="GO" id="GO:0005886">
    <property type="term" value="C:plasma membrane"/>
    <property type="evidence" value="ECO:0007669"/>
    <property type="project" value="Ensembl"/>
</dbReference>
<dbReference type="SUPFAM" id="SSF48726">
    <property type="entry name" value="Immunoglobulin"/>
    <property type="match status" value="1"/>
</dbReference>
<dbReference type="GO" id="GO:0032729">
    <property type="term" value="P:positive regulation of type II interferon production"/>
    <property type="evidence" value="ECO:0007669"/>
    <property type="project" value="Ensembl"/>
</dbReference>
<dbReference type="InterPro" id="IPR036179">
    <property type="entry name" value="Ig-like_dom_sf"/>
</dbReference>
<reference evidence="3" key="3">
    <citation type="submission" date="2018-12" db="EMBL/GenBank/DDBJ databases">
        <title>G10K-VGP greater horseshoe bat female genome, primary haplotype.</title>
        <authorList>
            <person name="Teeling E."/>
            <person name="Myers G."/>
            <person name="Vernes S."/>
            <person name="Pippel M."/>
            <person name="Winkler S."/>
            <person name="Fedrigo O."/>
            <person name="Rhie A."/>
            <person name="Koren S."/>
            <person name="Phillippy A."/>
            <person name="Lewin H."/>
            <person name="Damas J."/>
            <person name="Howe K."/>
            <person name="Mountcastle J."/>
            <person name="Jarvis E.D."/>
        </authorList>
    </citation>
    <scope>NUCLEOTIDE SEQUENCE [LARGE SCALE GENOMIC DNA]</scope>
</reference>
<dbReference type="GO" id="GO:0002385">
    <property type="term" value="P:mucosal immune response"/>
    <property type="evidence" value="ECO:0007669"/>
    <property type="project" value="Ensembl"/>
</dbReference>
<dbReference type="GO" id="GO:0023024">
    <property type="term" value="F:MHC class I protein complex binding"/>
    <property type="evidence" value="ECO:0007669"/>
    <property type="project" value="Ensembl"/>
</dbReference>
<feature type="signal peptide" evidence="1">
    <location>
        <begin position="1"/>
        <end position="24"/>
    </location>
</feature>
<dbReference type="CDD" id="cd21392">
    <property type="entry name" value="IgC2_CD160"/>
    <property type="match status" value="1"/>
</dbReference>
<dbReference type="GO" id="GO:0019900">
    <property type="term" value="F:kinase binding"/>
    <property type="evidence" value="ECO:0007669"/>
    <property type="project" value="Ensembl"/>
</dbReference>
<dbReference type="GO" id="GO:0050860">
    <property type="term" value="P:negative regulation of T cell receptor signaling pathway"/>
    <property type="evidence" value="ECO:0007669"/>
    <property type="project" value="Ensembl"/>
</dbReference>
<sequence>TLMAPGRGCFGLAILLAIVDIQLGECMTIHSSFSQEGKRLSFICTLWHKKEEAEGVIMFFCKDKFGDCSPENSVEQLRLKRHPGTDGISETSSQLLFTIDQAMPSDSGTYQCCARSQKPDIRLQGHFISVLVTDTGNYTVMGPKQTGHHEFSHSKGTFNSGFRQEKLWVIPMTSLVALRAL</sequence>
<dbReference type="Proteomes" id="UP000472240">
    <property type="component" value="Chromosome 22"/>
</dbReference>
<evidence type="ECO:0000313" key="2">
    <source>
        <dbReference type="Ensembl" id="ENSRFEP00010026975.1"/>
    </source>
</evidence>
<dbReference type="GO" id="GO:2000353">
    <property type="term" value="P:positive regulation of endothelial cell apoptotic process"/>
    <property type="evidence" value="ECO:0007669"/>
    <property type="project" value="Ensembl"/>
</dbReference>
<dbReference type="GO" id="GO:0016525">
    <property type="term" value="P:negative regulation of angiogenesis"/>
    <property type="evidence" value="ECO:0007669"/>
    <property type="project" value="Ensembl"/>
</dbReference>
<evidence type="ECO:0000313" key="3">
    <source>
        <dbReference type="Proteomes" id="UP000472240"/>
    </source>
</evidence>